<dbReference type="KEGG" id="pho:PH0064"/>
<dbReference type="PIR" id="F71225">
    <property type="entry name" value="F71225"/>
</dbReference>
<feature type="transmembrane region" description="Helical" evidence="1">
    <location>
        <begin position="77"/>
        <end position="99"/>
    </location>
</feature>
<dbReference type="EMBL" id="BA000001">
    <property type="protein sequence ID" value="BAA29133.1"/>
    <property type="molecule type" value="Genomic_DNA"/>
</dbReference>
<accession>O57800</accession>
<evidence type="ECO:0000256" key="1">
    <source>
        <dbReference type="SAM" id="Phobius"/>
    </source>
</evidence>
<dbReference type="DNASU" id="1443963"/>
<feature type="transmembrane region" description="Helical" evidence="1">
    <location>
        <begin position="49"/>
        <end position="71"/>
    </location>
</feature>
<keyword evidence="1" id="KW-0472">Membrane</keyword>
<name>O57800_PYRHO</name>
<protein>
    <submittedName>
        <fullName evidence="2">Uncharacterized protein</fullName>
    </submittedName>
</protein>
<sequence length="102" mass="11083">MLNPSLDIISLMAYLTSSSLVGLKLLNFSINLFISSSFLTFLKSLKCSLILPISMPANSGILFTAVSFMLARSLAMSSFGVFSSIINLFTTIHLPYLAVKLI</sequence>
<reference evidence="2 3" key="1">
    <citation type="journal article" date="1998" name="DNA Res.">
        <title>Complete sequence and gene organization of the genome of a hyper-thermophilic archaebacterium, Pyrococcus horikoshii OT3.</title>
        <authorList>
            <person name="Kawarabayasi Y."/>
            <person name="Sawada M."/>
            <person name="Horikawa H."/>
            <person name="Haikawa Y."/>
            <person name="Hino Y."/>
            <person name="Yamamoto S."/>
            <person name="Sekine M."/>
            <person name="Baba S."/>
            <person name="Kosugi H."/>
            <person name="Hosoyama A."/>
            <person name="Nagai Y."/>
            <person name="Sakai M."/>
            <person name="Ogura K."/>
            <person name="Otuka R."/>
            <person name="Nakazawa H."/>
            <person name="Takamiya M."/>
            <person name="Ohfuku Y."/>
            <person name="Funahashi T."/>
            <person name="Tanaka T."/>
            <person name="Kudoh Y."/>
            <person name="Yamazaki J."/>
            <person name="Kushida N."/>
            <person name="Oguchi A."/>
            <person name="Aoki K."/>
            <person name="Nakamura Y."/>
            <person name="Robb T.F."/>
            <person name="Horikoshi K."/>
            <person name="Masuchi Y."/>
            <person name="Shizuya H."/>
            <person name="Kikuchi H."/>
        </authorList>
    </citation>
    <scope>NUCLEOTIDE SEQUENCE [LARGE SCALE GENOMIC DNA]</scope>
    <source>
        <strain evidence="3">ATCC 700860 / DSM 12428 / JCM 9974 / NBRC 100139 / OT-3</strain>
    </source>
</reference>
<dbReference type="EnsemblBacteria" id="BAA29133">
    <property type="protein sequence ID" value="BAA29133"/>
    <property type="gene ID" value="BAA29133"/>
</dbReference>
<keyword evidence="3" id="KW-1185">Reference proteome</keyword>
<dbReference type="Proteomes" id="UP000000752">
    <property type="component" value="Chromosome"/>
</dbReference>
<dbReference type="AlphaFoldDB" id="O57800"/>
<organism evidence="2 3">
    <name type="scientific">Pyrococcus horikoshii (strain ATCC 700860 / DSM 12428 / JCM 9974 / NBRC 100139 / OT-3)</name>
    <dbReference type="NCBI Taxonomy" id="70601"/>
    <lineage>
        <taxon>Archaea</taxon>
        <taxon>Methanobacteriati</taxon>
        <taxon>Methanobacteriota</taxon>
        <taxon>Thermococci</taxon>
        <taxon>Thermococcales</taxon>
        <taxon>Thermococcaceae</taxon>
        <taxon>Pyrococcus</taxon>
    </lineage>
</organism>
<gene>
    <name evidence="2" type="ordered locus">PH0064</name>
</gene>
<keyword evidence="1" id="KW-0812">Transmembrane</keyword>
<proteinExistence type="predicted"/>
<evidence type="ECO:0000313" key="2">
    <source>
        <dbReference type="EMBL" id="BAA29133.1"/>
    </source>
</evidence>
<keyword evidence="1" id="KW-1133">Transmembrane helix</keyword>
<evidence type="ECO:0000313" key="3">
    <source>
        <dbReference type="Proteomes" id="UP000000752"/>
    </source>
</evidence>
<feature type="transmembrane region" description="Helical" evidence="1">
    <location>
        <begin position="20"/>
        <end position="42"/>
    </location>
</feature>